<feature type="compositionally biased region" description="Low complexity" evidence="2">
    <location>
        <begin position="48"/>
        <end position="65"/>
    </location>
</feature>
<dbReference type="KEGG" id="psic:J4E96_03880"/>
<dbReference type="GO" id="GO:0016787">
    <property type="term" value="F:hydrolase activity"/>
    <property type="evidence" value="ECO:0007669"/>
    <property type="project" value="UniProtKB-KW"/>
</dbReference>
<sequence length="231" mass="23048">MSTTSSHPRRRGVLAAAAGVLALAGVGIGLAGLHGQDGPPQPATVDRAAAAAADPADAEPAAPADSIEPTEPAATDLGPVLPASAPVALDIPSIGVHSTTLVPLSVGADGVLPAPTDFATPGWYTGGPNPGQFGPAVIAGHVDGPGGPAVFYRLGELTPGAQVQVTRQDGSVATFTIDSVESYAKAEFPTSRVYGNTTNRAELRLITCGGAFDESTGHYVDNIIAFGHLVG</sequence>
<dbReference type="CDD" id="cd05829">
    <property type="entry name" value="Sortase_F"/>
    <property type="match status" value="1"/>
</dbReference>
<dbReference type="InterPro" id="IPR042001">
    <property type="entry name" value="Sortase_F"/>
</dbReference>
<dbReference type="NCBIfam" id="NF033748">
    <property type="entry name" value="class_F_sortase"/>
    <property type="match status" value="1"/>
</dbReference>
<organism evidence="3 4">
    <name type="scientific">Pengzhenrongella sicca</name>
    <dbReference type="NCBI Taxonomy" id="2819238"/>
    <lineage>
        <taxon>Bacteria</taxon>
        <taxon>Bacillati</taxon>
        <taxon>Actinomycetota</taxon>
        <taxon>Actinomycetes</taxon>
        <taxon>Micrococcales</taxon>
        <taxon>Pengzhenrongella</taxon>
    </lineage>
</organism>
<evidence type="ECO:0000256" key="2">
    <source>
        <dbReference type="SAM" id="MobiDB-lite"/>
    </source>
</evidence>
<dbReference type="InterPro" id="IPR023365">
    <property type="entry name" value="Sortase_dom-sf"/>
</dbReference>
<dbReference type="EMBL" id="CP071868">
    <property type="protein sequence ID" value="QTE30165.1"/>
    <property type="molecule type" value="Genomic_DNA"/>
</dbReference>
<dbReference type="Proteomes" id="UP000663937">
    <property type="component" value="Chromosome"/>
</dbReference>
<dbReference type="Gene3D" id="2.40.260.10">
    <property type="entry name" value="Sortase"/>
    <property type="match status" value="1"/>
</dbReference>
<dbReference type="InterPro" id="IPR005754">
    <property type="entry name" value="Sortase"/>
</dbReference>
<name>A0A8A4ZFV1_9MICO</name>
<reference evidence="3" key="1">
    <citation type="submission" date="2021-03" db="EMBL/GenBank/DDBJ databases">
        <title>Pengzhenrongella sicca gen. nov., sp. nov., a new member of suborder Micrococcineae isolated from High-Arctic tundra soil.</title>
        <authorList>
            <person name="Peng F."/>
        </authorList>
    </citation>
    <scope>NUCLEOTIDE SEQUENCE</scope>
    <source>
        <strain evidence="3">LRZ-2</strain>
    </source>
</reference>
<accession>A0A8A4ZFV1</accession>
<protein>
    <submittedName>
        <fullName evidence="3">Class F sortase</fullName>
    </submittedName>
</protein>
<evidence type="ECO:0000313" key="4">
    <source>
        <dbReference type="Proteomes" id="UP000663937"/>
    </source>
</evidence>
<gene>
    <name evidence="3" type="ORF">J4E96_03880</name>
</gene>
<dbReference type="RefSeq" id="WP_227424484.1">
    <property type="nucleotide sequence ID" value="NZ_CP071868.1"/>
</dbReference>
<evidence type="ECO:0000256" key="1">
    <source>
        <dbReference type="ARBA" id="ARBA00022801"/>
    </source>
</evidence>
<dbReference type="AlphaFoldDB" id="A0A8A4ZFV1"/>
<dbReference type="SUPFAM" id="SSF63817">
    <property type="entry name" value="Sortase"/>
    <property type="match status" value="1"/>
</dbReference>
<keyword evidence="4" id="KW-1185">Reference proteome</keyword>
<dbReference type="Pfam" id="PF04203">
    <property type="entry name" value="Sortase"/>
    <property type="match status" value="1"/>
</dbReference>
<evidence type="ECO:0000313" key="3">
    <source>
        <dbReference type="EMBL" id="QTE30165.1"/>
    </source>
</evidence>
<proteinExistence type="predicted"/>
<keyword evidence="1" id="KW-0378">Hydrolase</keyword>
<feature type="region of interest" description="Disordered" evidence="2">
    <location>
        <begin position="35"/>
        <end position="79"/>
    </location>
</feature>